<comment type="caution">
    <text evidence="2">The sequence shown here is derived from an EMBL/GenBank/DDBJ whole genome shotgun (WGS) entry which is preliminary data.</text>
</comment>
<gene>
    <name evidence="2" type="ORF">M5K25_000236</name>
</gene>
<dbReference type="Proteomes" id="UP001552299">
    <property type="component" value="Unassembled WGS sequence"/>
</dbReference>
<keyword evidence="3" id="KW-1185">Reference proteome</keyword>
<evidence type="ECO:0000313" key="2">
    <source>
        <dbReference type="EMBL" id="KAL0928359.1"/>
    </source>
</evidence>
<keyword evidence="1" id="KW-1133">Transmembrane helix</keyword>
<protein>
    <submittedName>
        <fullName evidence="2">Uncharacterized protein</fullName>
    </submittedName>
</protein>
<reference evidence="2 3" key="1">
    <citation type="journal article" date="2024" name="Plant Biotechnol. J.">
        <title>Dendrobium thyrsiflorum genome and its molecular insights into genes involved in important horticultural traits.</title>
        <authorList>
            <person name="Chen B."/>
            <person name="Wang J.Y."/>
            <person name="Zheng P.J."/>
            <person name="Li K.L."/>
            <person name="Liang Y.M."/>
            <person name="Chen X.F."/>
            <person name="Zhang C."/>
            <person name="Zhao X."/>
            <person name="He X."/>
            <person name="Zhang G.Q."/>
            <person name="Liu Z.J."/>
            <person name="Xu Q."/>
        </authorList>
    </citation>
    <scope>NUCLEOTIDE SEQUENCE [LARGE SCALE GENOMIC DNA]</scope>
    <source>
        <strain evidence="2">GZMU011</strain>
    </source>
</reference>
<sequence length="62" mass="7122">MERSPHITSIKTQEFRKNFRERNLKHQSIALMRALLAVLLSLLIIAVLQIFCSMCVEPTSGH</sequence>
<name>A0ABD0VT39_DENTH</name>
<dbReference type="EMBL" id="JANQDX010000001">
    <property type="protein sequence ID" value="KAL0928359.1"/>
    <property type="molecule type" value="Genomic_DNA"/>
</dbReference>
<proteinExistence type="predicted"/>
<feature type="transmembrane region" description="Helical" evidence="1">
    <location>
        <begin position="30"/>
        <end position="51"/>
    </location>
</feature>
<accession>A0ABD0VT39</accession>
<keyword evidence="1" id="KW-0812">Transmembrane</keyword>
<keyword evidence="1" id="KW-0472">Membrane</keyword>
<dbReference type="AlphaFoldDB" id="A0ABD0VT39"/>
<evidence type="ECO:0000313" key="3">
    <source>
        <dbReference type="Proteomes" id="UP001552299"/>
    </source>
</evidence>
<evidence type="ECO:0000256" key="1">
    <source>
        <dbReference type="SAM" id="Phobius"/>
    </source>
</evidence>
<organism evidence="2 3">
    <name type="scientific">Dendrobium thyrsiflorum</name>
    <name type="common">Pinecone-like raceme dendrobium</name>
    <name type="synonym">Orchid</name>
    <dbReference type="NCBI Taxonomy" id="117978"/>
    <lineage>
        <taxon>Eukaryota</taxon>
        <taxon>Viridiplantae</taxon>
        <taxon>Streptophyta</taxon>
        <taxon>Embryophyta</taxon>
        <taxon>Tracheophyta</taxon>
        <taxon>Spermatophyta</taxon>
        <taxon>Magnoliopsida</taxon>
        <taxon>Liliopsida</taxon>
        <taxon>Asparagales</taxon>
        <taxon>Orchidaceae</taxon>
        <taxon>Epidendroideae</taxon>
        <taxon>Malaxideae</taxon>
        <taxon>Dendrobiinae</taxon>
        <taxon>Dendrobium</taxon>
    </lineage>
</organism>